<feature type="compositionally biased region" description="Basic and acidic residues" evidence="5">
    <location>
        <begin position="330"/>
        <end position="347"/>
    </location>
</feature>
<dbReference type="InterPro" id="IPR028386">
    <property type="entry name" value="CENP-C/Mif2/cnp3"/>
</dbReference>
<dbReference type="InterPro" id="IPR014710">
    <property type="entry name" value="RmlC-like_jellyroll"/>
</dbReference>
<sequence>MAPKSADPKAPGTPGRHGKASRANQFFDVGKVGRKTGIVLKDTGKRDEHGLEPIFGIFSSPDVVENMPGRYGGSNTREEGSGSMDVEEESAPSVDTTLRLRKTPRFPPPRATPQRKSGIGGSPKRMSTGPASRHQSLPLEESEPDSIARVESQPPPNRILEFGRSTANAAINSLSPFRPRKTLRRSAGPARRDPFSLPDEPGESEESEPPEEHGGDDTEDSIPAQVQQDPSVIDQDRDQDRDQDEVQYEDEPEAEPVDEYEPGLVEEEPLFVEEDTYENPQQQLENEAARAVQTALSSPEGNAHLRNRTPVGRTDISQASESPQSRKRNRDSLHNDENSTYVDEDRSARKRGRPSSNGTALIHHENGDVENVAASQIAAGDEYEAPLDLEQDYEPQTESHADSVAEPELEPEPEPEIRSKKSSKEKVRKGASKQKTTKAERTASKVNPSGSPVRQNGSPSKVRSDRGASVGPVSNVNLRASTPFEDAGVRVSRSGRPVVQPLQYWRNESYIWKHGEIEGIIRAEQVEKVKPKQKGGRKKGTAAKKKQAVSVNGVEEDSDVESVMPDDWEEEVGVIAGAVAQWDPETSSGNPDQPIQEDIAFSSSSIVTREVANSAFTYAKIMTLPFFGSGVVELPPLGYKRAKNSRRMQMVFFVHQGKVVVQVGGAAGGQGAGKQALGEEFAISKGGVWVVPRG</sequence>
<evidence type="ECO:0000256" key="1">
    <source>
        <dbReference type="ARBA" id="ARBA00004123"/>
    </source>
</evidence>
<feature type="compositionally biased region" description="Basic residues" evidence="5">
    <location>
        <begin position="426"/>
        <end position="436"/>
    </location>
</feature>
<dbReference type="PANTHER" id="PTHR16684:SF11">
    <property type="entry name" value="CENTROMERE PROTEIN C"/>
    <property type="match status" value="1"/>
</dbReference>
<protein>
    <recommendedName>
        <fullName evidence="10">Mif2/CENP-C cupin domain-containing protein</fullName>
    </recommendedName>
</protein>
<feature type="compositionally biased region" description="Basic residues" evidence="5">
    <location>
        <begin position="531"/>
        <end position="547"/>
    </location>
</feature>
<feature type="compositionally biased region" description="Basic and acidic residues" evidence="5">
    <location>
        <begin position="415"/>
        <end position="425"/>
    </location>
</feature>
<evidence type="ECO:0000259" key="6">
    <source>
        <dbReference type="Pfam" id="PF11699"/>
    </source>
</evidence>
<comment type="subcellular location">
    <subcellularLocation>
        <location evidence="1">Nucleus</location>
    </subcellularLocation>
</comment>
<dbReference type="GO" id="GO:0051315">
    <property type="term" value="P:attachment of mitotic spindle microtubules to kinetochore"/>
    <property type="evidence" value="ECO:0007669"/>
    <property type="project" value="TreeGrafter"/>
</dbReference>
<dbReference type="GO" id="GO:0005634">
    <property type="term" value="C:nucleus"/>
    <property type="evidence" value="ECO:0007669"/>
    <property type="project" value="UniProtKB-SubCell"/>
</dbReference>
<feature type="compositionally biased region" description="Acidic residues" evidence="5">
    <location>
        <begin position="381"/>
        <end position="395"/>
    </location>
</feature>
<comment type="similarity">
    <text evidence="2">Belongs to the CENP-C/MIF2 family.</text>
</comment>
<proteinExistence type="inferred from homology"/>
<dbReference type="GO" id="GO:0051382">
    <property type="term" value="P:kinetochore assembly"/>
    <property type="evidence" value="ECO:0007669"/>
    <property type="project" value="InterPro"/>
</dbReference>
<feature type="compositionally biased region" description="Acidic residues" evidence="5">
    <location>
        <begin position="200"/>
        <end position="209"/>
    </location>
</feature>
<evidence type="ECO:0000256" key="2">
    <source>
        <dbReference type="ARBA" id="ARBA00010291"/>
    </source>
</evidence>
<keyword evidence="9" id="KW-1185">Reference proteome</keyword>
<dbReference type="Pfam" id="PF11699">
    <property type="entry name" value="CENP-C_C"/>
    <property type="match status" value="1"/>
</dbReference>
<feature type="domain" description="Mif2 N-terminal" evidence="7">
    <location>
        <begin position="26"/>
        <end position="147"/>
    </location>
</feature>
<evidence type="ECO:0000256" key="4">
    <source>
        <dbReference type="ARBA" id="ARBA00023242"/>
    </source>
</evidence>
<dbReference type="AlphaFoldDB" id="A0A9P4Q2A5"/>
<dbReference type="GO" id="GO:0051455">
    <property type="term" value="P:spindle attachment to meiosis I kinetochore"/>
    <property type="evidence" value="ECO:0007669"/>
    <property type="project" value="TreeGrafter"/>
</dbReference>
<keyword evidence="4" id="KW-0539">Nucleus</keyword>
<name>A0A9P4Q2A5_9PEZI</name>
<dbReference type="InterPro" id="IPR028929">
    <property type="entry name" value="Mif2_N"/>
</dbReference>
<dbReference type="GO" id="GO:0000776">
    <property type="term" value="C:kinetochore"/>
    <property type="evidence" value="ECO:0007669"/>
    <property type="project" value="InterPro"/>
</dbReference>
<comment type="caution">
    <text evidence="8">The sequence shown here is derived from an EMBL/GenBank/DDBJ whole genome shotgun (WGS) entry which is preliminary data.</text>
</comment>
<evidence type="ECO:0000256" key="3">
    <source>
        <dbReference type="ARBA" id="ARBA00023125"/>
    </source>
</evidence>
<feature type="region of interest" description="Disordered" evidence="5">
    <location>
        <begin position="59"/>
        <end position="496"/>
    </location>
</feature>
<reference evidence="8" key="1">
    <citation type="journal article" date="2020" name="Stud. Mycol.">
        <title>101 Dothideomycetes genomes: a test case for predicting lifestyles and emergence of pathogens.</title>
        <authorList>
            <person name="Haridas S."/>
            <person name="Albert R."/>
            <person name="Binder M."/>
            <person name="Bloem J."/>
            <person name="Labutti K."/>
            <person name="Salamov A."/>
            <person name="Andreopoulos B."/>
            <person name="Baker S."/>
            <person name="Barry K."/>
            <person name="Bills G."/>
            <person name="Bluhm B."/>
            <person name="Cannon C."/>
            <person name="Castanera R."/>
            <person name="Culley D."/>
            <person name="Daum C."/>
            <person name="Ezra D."/>
            <person name="Gonzalez J."/>
            <person name="Henrissat B."/>
            <person name="Kuo A."/>
            <person name="Liang C."/>
            <person name="Lipzen A."/>
            <person name="Lutzoni F."/>
            <person name="Magnuson J."/>
            <person name="Mondo S."/>
            <person name="Nolan M."/>
            <person name="Ohm R."/>
            <person name="Pangilinan J."/>
            <person name="Park H.-J."/>
            <person name="Ramirez L."/>
            <person name="Alfaro M."/>
            <person name="Sun H."/>
            <person name="Tritt A."/>
            <person name="Yoshinaga Y."/>
            <person name="Zwiers L.-H."/>
            <person name="Turgeon B."/>
            <person name="Goodwin S."/>
            <person name="Spatafora J."/>
            <person name="Crous P."/>
            <person name="Grigoriev I."/>
        </authorList>
    </citation>
    <scope>NUCLEOTIDE SEQUENCE</scope>
    <source>
        <strain evidence="8">CBS 116435</strain>
    </source>
</reference>
<keyword evidence="3" id="KW-0238">DNA-binding</keyword>
<feature type="region of interest" description="Disordered" evidence="5">
    <location>
        <begin position="531"/>
        <end position="563"/>
    </location>
</feature>
<evidence type="ECO:0000313" key="9">
    <source>
        <dbReference type="Proteomes" id="UP000799441"/>
    </source>
</evidence>
<evidence type="ECO:0000256" key="5">
    <source>
        <dbReference type="SAM" id="MobiDB-lite"/>
    </source>
</evidence>
<feature type="compositionally biased region" description="Acidic residues" evidence="5">
    <location>
        <begin position="554"/>
        <end position="563"/>
    </location>
</feature>
<feature type="non-terminal residue" evidence="8">
    <location>
        <position position="694"/>
    </location>
</feature>
<dbReference type="EMBL" id="MU003861">
    <property type="protein sequence ID" value="KAF2716794.1"/>
    <property type="molecule type" value="Genomic_DNA"/>
</dbReference>
<feature type="compositionally biased region" description="Acidic residues" evidence="5">
    <location>
        <begin position="241"/>
        <end position="277"/>
    </location>
</feature>
<feature type="domain" description="Mif2/CENP-C cupin" evidence="6">
    <location>
        <begin position="616"/>
        <end position="694"/>
    </location>
</feature>
<dbReference type="Proteomes" id="UP000799441">
    <property type="component" value="Unassembled WGS sequence"/>
</dbReference>
<dbReference type="OrthoDB" id="1939643at2759"/>
<accession>A0A9P4Q2A5</accession>
<feature type="compositionally biased region" description="Polar residues" evidence="5">
    <location>
        <begin position="165"/>
        <end position="175"/>
    </location>
</feature>
<gene>
    <name evidence="8" type="ORF">K431DRAFT_350045</name>
</gene>
<organism evidence="8 9">
    <name type="scientific">Polychaeton citri CBS 116435</name>
    <dbReference type="NCBI Taxonomy" id="1314669"/>
    <lineage>
        <taxon>Eukaryota</taxon>
        <taxon>Fungi</taxon>
        <taxon>Dikarya</taxon>
        <taxon>Ascomycota</taxon>
        <taxon>Pezizomycotina</taxon>
        <taxon>Dothideomycetes</taxon>
        <taxon>Dothideomycetidae</taxon>
        <taxon>Capnodiales</taxon>
        <taxon>Capnodiaceae</taxon>
        <taxon>Polychaeton</taxon>
    </lineage>
</organism>
<feature type="compositionally biased region" description="Polar residues" evidence="5">
    <location>
        <begin position="444"/>
        <end position="461"/>
    </location>
</feature>
<evidence type="ECO:0000313" key="8">
    <source>
        <dbReference type="EMBL" id="KAF2716794.1"/>
    </source>
</evidence>
<feature type="compositionally biased region" description="Acidic residues" evidence="5">
    <location>
        <begin position="405"/>
        <end position="414"/>
    </location>
</feature>
<evidence type="ECO:0008006" key="10">
    <source>
        <dbReference type="Google" id="ProtNLM"/>
    </source>
</evidence>
<feature type="region of interest" description="Disordered" evidence="5">
    <location>
        <begin position="1"/>
        <end position="25"/>
    </location>
</feature>
<dbReference type="PANTHER" id="PTHR16684">
    <property type="entry name" value="CENTROMERE PROTEIN C"/>
    <property type="match status" value="1"/>
</dbReference>
<dbReference type="Pfam" id="PF15624">
    <property type="entry name" value="Mif2_N"/>
    <property type="match status" value="1"/>
</dbReference>
<dbReference type="Gene3D" id="2.60.120.10">
    <property type="entry name" value="Jelly Rolls"/>
    <property type="match status" value="1"/>
</dbReference>
<dbReference type="InterPro" id="IPR025974">
    <property type="entry name" value="Mif2/CENP-C_cupin"/>
</dbReference>
<dbReference type="GO" id="GO:0019237">
    <property type="term" value="F:centromeric DNA binding"/>
    <property type="evidence" value="ECO:0007669"/>
    <property type="project" value="InterPro"/>
</dbReference>
<evidence type="ECO:0000259" key="7">
    <source>
        <dbReference type="Pfam" id="PF15624"/>
    </source>
</evidence>